<dbReference type="InterPro" id="IPR001584">
    <property type="entry name" value="Integrase_cat-core"/>
</dbReference>
<dbReference type="Gene3D" id="3.30.420.10">
    <property type="entry name" value="Ribonuclease H-like superfamily/Ribonuclease H"/>
    <property type="match status" value="1"/>
</dbReference>
<dbReference type="InterPro" id="IPR025948">
    <property type="entry name" value="HTH-like_dom"/>
</dbReference>
<dbReference type="GO" id="GO:0003676">
    <property type="term" value="F:nucleic acid binding"/>
    <property type="evidence" value="ECO:0007669"/>
    <property type="project" value="InterPro"/>
</dbReference>
<dbReference type="InterPro" id="IPR050900">
    <property type="entry name" value="Transposase_IS3/IS150/IS904"/>
</dbReference>
<dbReference type="InterPro" id="IPR048020">
    <property type="entry name" value="Transpos_IS3"/>
</dbReference>
<dbReference type="RefSeq" id="WP_377731350.1">
    <property type="nucleotide sequence ID" value="NZ_CADIKL010000008.1"/>
</dbReference>
<dbReference type="PANTHER" id="PTHR46889">
    <property type="entry name" value="TRANSPOSASE INSF FOR INSERTION SEQUENCE IS3B-RELATED"/>
    <property type="match status" value="1"/>
</dbReference>
<feature type="compositionally biased region" description="Basic and acidic residues" evidence="1">
    <location>
        <begin position="203"/>
        <end position="214"/>
    </location>
</feature>
<dbReference type="GO" id="GO:0015074">
    <property type="term" value="P:DNA integration"/>
    <property type="evidence" value="ECO:0007669"/>
    <property type="project" value="InterPro"/>
</dbReference>
<dbReference type="EMBL" id="CADIKL010000008">
    <property type="protein sequence ID" value="CAB3786009.1"/>
    <property type="molecule type" value="Genomic_DNA"/>
</dbReference>
<reference evidence="3 4" key="1">
    <citation type="submission" date="2020-04" db="EMBL/GenBank/DDBJ databases">
        <authorList>
            <person name="De Canck E."/>
        </authorList>
    </citation>
    <scope>NUCLEOTIDE SEQUENCE [LARGE SCALE GENOMIC DNA]</scope>
    <source>
        <strain evidence="3 4">LMG 28688</strain>
    </source>
</reference>
<dbReference type="InterPro" id="IPR036397">
    <property type="entry name" value="RNaseH_sf"/>
</dbReference>
<dbReference type="PANTHER" id="PTHR46889:SF4">
    <property type="entry name" value="TRANSPOSASE INSO FOR INSERTION SEQUENCE ELEMENT IS911B-RELATED"/>
    <property type="match status" value="1"/>
</dbReference>
<organism evidence="3 4">
    <name type="scientific">Paraburkholderia caffeinitolerans</name>
    <dbReference type="NCBI Taxonomy" id="1723730"/>
    <lineage>
        <taxon>Bacteria</taxon>
        <taxon>Pseudomonadati</taxon>
        <taxon>Pseudomonadota</taxon>
        <taxon>Betaproteobacteria</taxon>
        <taxon>Burkholderiales</taxon>
        <taxon>Burkholderiaceae</taxon>
        <taxon>Paraburkholderia</taxon>
    </lineage>
</organism>
<feature type="domain" description="Integrase catalytic" evidence="2">
    <location>
        <begin position="88"/>
        <end position="169"/>
    </location>
</feature>
<accession>A0A6J5FRS5</accession>
<dbReference type="Proteomes" id="UP000494119">
    <property type="component" value="Unassembled WGS sequence"/>
</dbReference>
<dbReference type="PROSITE" id="PS50994">
    <property type="entry name" value="INTEGRASE"/>
    <property type="match status" value="1"/>
</dbReference>
<dbReference type="Pfam" id="PF00665">
    <property type="entry name" value="rve"/>
    <property type="match status" value="1"/>
</dbReference>
<dbReference type="SUPFAM" id="SSF53098">
    <property type="entry name" value="Ribonuclease H-like"/>
    <property type="match status" value="1"/>
</dbReference>
<dbReference type="NCBIfam" id="NF033516">
    <property type="entry name" value="transpos_IS3"/>
    <property type="match status" value="1"/>
</dbReference>
<keyword evidence="4" id="KW-1185">Reference proteome</keyword>
<name>A0A6J5FRS5_9BURK</name>
<gene>
    <name evidence="3" type="ORF">LMG28688_02181</name>
</gene>
<protein>
    <submittedName>
        <fullName evidence="3">IS3 family transposase ISBxe1</fullName>
    </submittedName>
</protein>
<feature type="region of interest" description="Disordered" evidence="1">
    <location>
        <begin position="183"/>
        <end position="214"/>
    </location>
</feature>
<feature type="compositionally biased region" description="Polar residues" evidence="1">
    <location>
        <begin position="183"/>
        <end position="196"/>
    </location>
</feature>
<dbReference type="Pfam" id="PF13276">
    <property type="entry name" value="HTH_21"/>
    <property type="match status" value="1"/>
</dbReference>
<dbReference type="AlphaFoldDB" id="A0A6J5FRS5"/>
<proteinExistence type="predicted"/>
<dbReference type="InterPro" id="IPR012337">
    <property type="entry name" value="RNaseH-like_sf"/>
</dbReference>
<evidence type="ECO:0000259" key="2">
    <source>
        <dbReference type="PROSITE" id="PS50994"/>
    </source>
</evidence>
<evidence type="ECO:0000256" key="1">
    <source>
        <dbReference type="SAM" id="MobiDB-lite"/>
    </source>
</evidence>
<sequence length="214" mass="24587">MARPRRCISNDALPVHIKAVHAESKGEYGWPRVWKKLLVRGNRVSKDRVQWLMKLHGIKAKTKRRFKTTTDSNHNLPAAPSLLQRDFAPARPDQAWSTDITDIWTDEGWLYLTVILDLFSRQVVSGSMQQHMRTELVSDALRMAWFRRRPEAGLTVHSDRGSQYAVMTSRTCLRARACEARCNSSRTGTPPRTNGWHNLRSVKGSEIRGQRHCD</sequence>
<evidence type="ECO:0000313" key="4">
    <source>
        <dbReference type="Proteomes" id="UP000494119"/>
    </source>
</evidence>
<evidence type="ECO:0000313" key="3">
    <source>
        <dbReference type="EMBL" id="CAB3786009.1"/>
    </source>
</evidence>